<dbReference type="InterPro" id="IPR025932">
    <property type="entry name" value="Trypano_VSG_B_N_dom"/>
</dbReference>
<feature type="non-terminal residue" evidence="10">
    <location>
        <position position="1"/>
    </location>
</feature>
<keyword evidence="5" id="KW-0732">Signal</keyword>
<protein>
    <submittedName>
        <fullName evidence="10">Variant surface glycoprotein 3405</fullName>
    </submittedName>
</protein>
<evidence type="ECO:0000259" key="9">
    <source>
        <dbReference type="Pfam" id="PF13206"/>
    </source>
</evidence>
<evidence type="ECO:0000256" key="1">
    <source>
        <dbReference type="ARBA" id="ARBA00002523"/>
    </source>
</evidence>
<keyword evidence="6" id="KW-0472">Membrane</keyword>
<organism evidence="10">
    <name type="scientific">Trypanosoma brucei</name>
    <dbReference type="NCBI Taxonomy" id="5691"/>
    <lineage>
        <taxon>Eukaryota</taxon>
        <taxon>Discoba</taxon>
        <taxon>Euglenozoa</taxon>
        <taxon>Kinetoplastea</taxon>
        <taxon>Metakinetoplastina</taxon>
        <taxon>Trypanosomatida</taxon>
        <taxon>Trypanosomatidae</taxon>
        <taxon>Trypanosoma</taxon>
    </lineage>
</organism>
<dbReference type="Pfam" id="PF13206">
    <property type="entry name" value="VSG_B"/>
    <property type="match status" value="1"/>
</dbReference>
<dbReference type="GO" id="GO:0005886">
    <property type="term" value="C:plasma membrane"/>
    <property type="evidence" value="ECO:0007669"/>
    <property type="project" value="UniProtKB-SubCell"/>
</dbReference>
<dbReference type="EMBL" id="KC612007">
    <property type="protein sequence ID" value="AGH59438.1"/>
    <property type="molecule type" value="Genomic_DNA"/>
</dbReference>
<sequence length="336" mass="35730">KALWPKWAKSRQNMIEKTGASEKINKSGFAGLTTQQRALARARIGAILQQAEELGTIVNGAKNELTGKLNSDVNTAITAALYGSPELKTSFNKEVSQGGNFVDANKCATDGEHGAVALLYYTFLCLCLQSGGTDANTCSHKLAATQQWTGMGSNAQNIYTEMRKHCRAGHKDKITAGNIRAGIRALKGFLTTYSTNGYLGYTEVGTCDGSSNNGLCVKYNTHITATANTFNKLSWAVHLQAAAEALETKATEIAKAEHAAAVIKSMLKAAWHVQAEISLHHAVATSGPNTQGVAMSNEAPAVCRAIKKANECKAKSGCKWEGKTETKGMCKPKGEG</sequence>
<evidence type="ECO:0000256" key="6">
    <source>
        <dbReference type="ARBA" id="ARBA00023136"/>
    </source>
</evidence>
<evidence type="ECO:0000256" key="2">
    <source>
        <dbReference type="ARBA" id="ARBA00004609"/>
    </source>
</evidence>
<feature type="domain" description="Trypanosome variant surface glycoprotein B-type N-terminal" evidence="9">
    <location>
        <begin position="3"/>
        <end position="264"/>
    </location>
</feature>
<dbReference type="VEuPathDB" id="TriTrypDB:Tb11.v5.1009"/>
<evidence type="ECO:0000256" key="7">
    <source>
        <dbReference type="ARBA" id="ARBA00023180"/>
    </source>
</evidence>
<proteinExistence type="predicted"/>
<dbReference type="GO" id="GO:0098552">
    <property type="term" value="C:side of membrane"/>
    <property type="evidence" value="ECO:0007669"/>
    <property type="project" value="UniProtKB-KW"/>
</dbReference>
<dbReference type="SUPFAM" id="SSF118251">
    <property type="entry name" value="Variant surface glycoprotein MITAT 1.2, VSG 221, C-terminal domain"/>
    <property type="match status" value="1"/>
</dbReference>
<evidence type="ECO:0000256" key="5">
    <source>
        <dbReference type="ARBA" id="ARBA00022729"/>
    </source>
</evidence>
<reference evidence="10" key="1">
    <citation type="submission" date="2013-02" db="EMBL/GenBank/DDBJ databases">
        <authorList>
            <person name="Cross G.A.M."/>
            <person name="Kim H.-S."/>
            <person name="Wickstead B."/>
        </authorList>
    </citation>
    <scope>NUCLEOTIDE SEQUENCE</scope>
    <source>
        <strain evidence="10">Lister 427</strain>
    </source>
</reference>
<comment type="function">
    <text evidence="1">VSG forms a coat on the surface of the parasite. The trypanosome evades the immune response of the host by expressing a series of antigenically distinct VSGs from an estimated 1000 VSG genes.</text>
</comment>
<name>M4SSY7_9TRYP</name>
<evidence type="ECO:0000313" key="10">
    <source>
        <dbReference type="EMBL" id="AGH59438.1"/>
    </source>
</evidence>
<evidence type="ECO:0000256" key="3">
    <source>
        <dbReference type="ARBA" id="ARBA00022475"/>
    </source>
</evidence>
<keyword evidence="4" id="KW-0336">GPI-anchor</keyword>
<evidence type="ECO:0000256" key="8">
    <source>
        <dbReference type="ARBA" id="ARBA00023288"/>
    </source>
</evidence>
<dbReference type="InterPro" id="IPR027446">
    <property type="entry name" value="VSG_C_dom_sf"/>
</dbReference>
<comment type="subcellular location">
    <subcellularLocation>
        <location evidence="2">Cell membrane</location>
        <topology evidence="2">Lipid-anchor</topology>
        <topology evidence="2">GPI-anchor</topology>
    </subcellularLocation>
</comment>
<keyword evidence="7" id="KW-0325">Glycoprotein</keyword>
<accession>M4SSY7</accession>
<dbReference type="VEuPathDB" id="TriTrypDB:Tb427_000320500"/>
<dbReference type="AlphaFoldDB" id="M4SSY7"/>
<keyword evidence="8" id="KW-0449">Lipoprotein</keyword>
<keyword evidence="3" id="KW-1003">Cell membrane</keyword>
<evidence type="ECO:0000256" key="4">
    <source>
        <dbReference type="ARBA" id="ARBA00022622"/>
    </source>
</evidence>
<reference evidence="10" key="2">
    <citation type="journal article" date="2014" name="Mol. Biochem. Parasitol.">
        <title>Capturing the variant surface glycoprotein repertoire (the VSGnome) of Trypanosoma brucei Lister 427.</title>
        <authorList>
            <person name="Cross G.A."/>
            <person name="Kim H.S."/>
            <person name="Wickstead B."/>
        </authorList>
    </citation>
    <scope>NUCLEOTIDE SEQUENCE</scope>
    <source>
        <strain evidence="10">Lister 427</strain>
    </source>
</reference>